<sequence length="112" mass="12788">MPKENVVNETHENCSCRVKLAERLAKSLEPEWAVSSLMELHHVSEWLDISPEDTRTLMVVGLLPSDDGENVRIGDLVKFLEETNWLQLRAQRNLAQLQAYAADVYEGPELRT</sequence>
<reference evidence="1 2" key="1">
    <citation type="submission" date="2017-08" db="EMBL/GenBank/DDBJ databases">
        <title>Infants hospitalized years apart are colonized by the same room-sourced microbial strains.</title>
        <authorList>
            <person name="Brooks B."/>
            <person name="Olm M.R."/>
            <person name="Firek B.A."/>
            <person name="Baker R."/>
            <person name="Thomas B.C."/>
            <person name="Morowitz M.J."/>
            <person name="Banfield J.F."/>
        </authorList>
    </citation>
    <scope>NUCLEOTIDE SEQUENCE [LARGE SCALE GENOMIC DNA]</scope>
    <source>
        <strain evidence="1">S2_003_000_R2_14</strain>
    </source>
</reference>
<evidence type="ECO:0000313" key="2">
    <source>
        <dbReference type="Proteomes" id="UP000249061"/>
    </source>
</evidence>
<gene>
    <name evidence="1" type="ORF">DI536_14085</name>
</gene>
<evidence type="ECO:0000313" key="1">
    <source>
        <dbReference type="EMBL" id="PZR12702.1"/>
    </source>
</evidence>
<dbReference type="EMBL" id="QFQP01000011">
    <property type="protein sequence ID" value="PZR12702.1"/>
    <property type="molecule type" value="Genomic_DNA"/>
</dbReference>
<organism evidence="1 2">
    <name type="scientific">Archangium gephyra</name>
    <dbReference type="NCBI Taxonomy" id="48"/>
    <lineage>
        <taxon>Bacteria</taxon>
        <taxon>Pseudomonadati</taxon>
        <taxon>Myxococcota</taxon>
        <taxon>Myxococcia</taxon>
        <taxon>Myxococcales</taxon>
        <taxon>Cystobacterineae</taxon>
        <taxon>Archangiaceae</taxon>
        <taxon>Archangium</taxon>
    </lineage>
</organism>
<name>A0A2W5TCT8_9BACT</name>
<proteinExistence type="predicted"/>
<dbReference type="AlphaFoldDB" id="A0A2W5TCT8"/>
<accession>A0A2W5TCT8</accession>
<protein>
    <submittedName>
        <fullName evidence="1">Uncharacterized protein</fullName>
    </submittedName>
</protein>
<comment type="caution">
    <text evidence="1">The sequence shown here is derived from an EMBL/GenBank/DDBJ whole genome shotgun (WGS) entry which is preliminary data.</text>
</comment>
<dbReference type="Proteomes" id="UP000249061">
    <property type="component" value="Unassembled WGS sequence"/>
</dbReference>